<reference evidence="2 3" key="1">
    <citation type="submission" date="2024-09" db="EMBL/GenBank/DDBJ databases">
        <title>Chromosome-scale assembly of Riccia sorocarpa.</title>
        <authorList>
            <person name="Paukszto L."/>
        </authorList>
    </citation>
    <scope>NUCLEOTIDE SEQUENCE [LARGE SCALE GENOMIC DNA]</scope>
    <source>
        <strain evidence="2">LP-2024</strain>
        <tissue evidence="2">Aerial parts of the thallus</tissue>
    </source>
</reference>
<comment type="caution">
    <text evidence="2">The sequence shown here is derived from an EMBL/GenBank/DDBJ whole genome shotgun (WGS) entry which is preliminary data.</text>
</comment>
<dbReference type="AlphaFoldDB" id="A0ABD3ICC6"/>
<evidence type="ECO:0000313" key="3">
    <source>
        <dbReference type="Proteomes" id="UP001633002"/>
    </source>
</evidence>
<keyword evidence="3" id="KW-1185">Reference proteome</keyword>
<name>A0ABD3ICC6_9MARC</name>
<feature type="region of interest" description="Disordered" evidence="1">
    <location>
        <begin position="1"/>
        <end position="71"/>
    </location>
</feature>
<gene>
    <name evidence="2" type="ORF">R1sor_018062</name>
</gene>
<dbReference type="EMBL" id="JBJQOH010000001">
    <property type="protein sequence ID" value="KAL3700040.1"/>
    <property type="molecule type" value="Genomic_DNA"/>
</dbReference>
<dbReference type="Proteomes" id="UP001633002">
    <property type="component" value="Unassembled WGS sequence"/>
</dbReference>
<organism evidence="2 3">
    <name type="scientific">Riccia sorocarpa</name>
    <dbReference type="NCBI Taxonomy" id="122646"/>
    <lineage>
        <taxon>Eukaryota</taxon>
        <taxon>Viridiplantae</taxon>
        <taxon>Streptophyta</taxon>
        <taxon>Embryophyta</taxon>
        <taxon>Marchantiophyta</taxon>
        <taxon>Marchantiopsida</taxon>
        <taxon>Marchantiidae</taxon>
        <taxon>Marchantiales</taxon>
        <taxon>Ricciaceae</taxon>
        <taxon>Riccia</taxon>
    </lineage>
</organism>
<evidence type="ECO:0000256" key="1">
    <source>
        <dbReference type="SAM" id="MobiDB-lite"/>
    </source>
</evidence>
<accession>A0ABD3ICC6</accession>
<protein>
    <submittedName>
        <fullName evidence="2">Uncharacterized protein</fullName>
    </submittedName>
</protein>
<sequence length="884" mass="101660">MSSSHSSEDLPVRSDDSGSTHPARGKSTGGRGRGKKIVPVGTPSVRTRSQRLKDPPVNSDTMSTDSADHQRSLWKDVTVDQRDSKSACSSIIDKYRLDFNGKQPPKIPLCRLEPFTRVRKLQLSCTQAEDLKKSFRLNGYMDFEEKFRYSLIHHPRVRCVVVKPPPDALKEIEVAMHNLNITSHATVQYDWIQVAERTMQVLSTPLLEYKPLLGEKVYAELVESRKKTTTRGWYSDNMTITAGAYIMSYSEVMAAQKELSLLEKDMESKGTPLTDKQKNERWKRMLSDATKHWNSLIQKYATIVNPQLGPEFMAIVRELQTTLSLQEKGRREVKVEVGVDRIKAFAAALVPPDLKIRLLKVHYSNDVNARLKFHHPPGNDVDSDIRPWLHQWGMWAMLESYSLQMLTACVSIQLGDCTTEVQAEEEDKFLVHIEEYRNRFWKEVWNSGTQDRQVESIGRRAKRLFFRYVVWVRRFDVYPACFNYWRQPPKEVYSMFSEDDNLTRKYDDLADWERSNCPFYVDYTNDPSIMFNDWEQLCYDRRLDAARAQIAMEEAESQPENMPALHEAYKLALDKLPQVFDPRKLQGMSPENSVQQAKEFEPNADRIHVVFDVTNVTRSTRRGRTKKPKTKTPYETVTVAIPTGIPLPDQEIPDAEPPIVEVAEPTTHEQQKKKKKVDVQDLPNGEFRTDLQFAMEGKWIAVKSDLLDVIMALRRKKQMGRAKTRLPAIDELASICKRLKVAGRRPRPFVINGQRTEQGADLIMMNIPTGRAIASDKDVPGWNTFPHLENQPRLLLNLSGSILDDKGYVIIMHSGSLESSQQIADMLEAMTDSWKHFLSYDVLNEKPTFLPNTKLMVVGVDEDFGDVFGEDNEPDRYLINQYFN</sequence>
<evidence type="ECO:0000313" key="2">
    <source>
        <dbReference type="EMBL" id="KAL3700040.1"/>
    </source>
</evidence>
<feature type="compositionally biased region" description="Basic and acidic residues" evidence="1">
    <location>
        <begin position="1"/>
        <end position="18"/>
    </location>
</feature>
<proteinExistence type="predicted"/>